<dbReference type="SUPFAM" id="SSF53850">
    <property type="entry name" value="Periplasmic binding protein-like II"/>
    <property type="match status" value="1"/>
</dbReference>
<accession>A0A151Y3W3</accession>
<comment type="caution">
    <text evidence="6">The sequence shown here is derived from an EMBL/GenBank/DDBJ whole genome shotgun (WGS) entry which is preliminary data.</text>
</comment>
<dbReference type="GO" id="GO:0032993">
    <property type="term" value="C:protein-DNA complex"/>
    <property type="evidence" value="ECO:0007669"/>
    <property type="project" value="TreeGrafter"/>
</dbReference>
<organism evidence="6 7">
    <name type="scientific">Acinetobacter pragensis</name>
    <dbReference type="NCBI Taxonomy" id="1806892"/>
    <lineage>
        <taxon>Bacteria</taxon>
        <taxon>Pseudomonadati</taxon>
        <taxon>Pseudomonadota</taxon>
        <taxon>Gammaproteobacteria</taxon>
        <taxon>Moraxellales</taxon>
        <taxon>Moraxellaceae</taxon>
        <taxon>Acinetobacter</taxon>
    </lineage>
</organism>
<evidence type="ECO:0000256" key="3">
    <source>
        <dbReference type="ARBA" id="ARBA00023125"/>
    </source>
</evidence>
<evidence type="ECO:0000256" key="1">
    <source>
        <dbReference type="ARBA" id="ARBA00009437"/>
    </source>
</evidence>
<evidence type="ECO:0000256" key="2">
    <source>
        <dbReference type="ARBA" id="ARBA00023015"/>
    </source>
</evidence>
<protein>
    <recommendedName>
        <fullName evidence="5">HTH lysR-type domain-containing protein</fullName>
    </recommendedName>
</protein>
<gene>
    <name evidence="6" type="ORF">AZH43_09320</name>
</gene>
<dbReference type="PANTHER" id="PTHR30346:SF0">
    <property type="entry name" value="HCA OPERON TRANSCRIPTIONAL ACTIVATOR HCAR"/>
    <property type="match status" value="1"/>
</dbReference>
<comment type="similarity">
    <text evidence="1">Belongs to the LysR transcriptional regulatory family.</text>
</comment>
<evidence type="ECO:0000259" key="5">
    <source>
        <dbReference type="PROSITE" id="PS50931"/>
    </source>
</evidence>
<dbReference type="PRINTS" id="PR00039">
    <property type="entry name" value="HTHLYSR"/>
</dbReference>
<dbReference type="EMBL" id="LUAW01000014">
    <property type="protein sequence ID" value="KYQ72669.1"/>
    <property type="molecule type" value="Genomic_DNA"/>
</dbReference>
<dbReference type="GO" id="GO:0003700">
    <property type="term" value="F:DNA-binding transcription factor activity"/>
    <property type="evidence" value="ECO:0007669"/>
    <property type="project" value="InterPro"/>
</dbReference>
<dbReference type="Gene3D" id="1.10.10.10">
    <property type="entry name" value="Winged helix-like DNA-binding domain superfamily/Winged helix DNA-binding domain"/>
    <property type="match status" value="1"/>
</dbReference>
<proteinExistence type="inferred from homology"/>
<keyword evidence="2" id="KW-0805">Transcription regulation</keyword>
<dbReference type="CDD" id="cd08414">
    <property type="entry name" value="PBP2_LTTR_aromatics_like"/>
    <property type="match status" value="1"/>
</dbReference>
<dbReference type="Gene3D" id="3.40.190.10">
    <property type="entry name" value="Periplasmic binding protein-like II"/>
    <property type="match status" value="2"/>
</dbReference>
<dbReference type="AlphaFoldDB" id="A0A151Y3W3"/>
<reference evidence="6 7" key="1">
    <citation type="submission" date="2016-03" db="EMBL/GenBank/DDBJ databases">
        <title>Acinetobacter genomospecies 28 strain ANC 4149.</title>
        <authorList>
            <person name="Radolfova-Krizova L."/>
            <person name="Nemec A."/>
        </authorList>
    </citation>
    <scope>NUCLEOTIDE SEQUENCE [LARGE SCALE GENOMIC DNA]</scope>
    <source>
        <strain evidence="6 7">ANC 4149</strain>
    </source>
</reference>
<keyword evidence="3" id="KW-0238">DNA-binding</keyword>
<keyword evidence="4" id="KW-0804">Transcription</keyword>
<dbReference type="PANTHER" id="PTHR30346">
    <property type="entry name" value="TRANSCRIPTIONAL DUAL REGULATOR HCAR-RELATED"/>
    <property type="match status" value="1"/>
</dbReference>
<dbReference type="Proteomes" id="UP000076276">
    <property type="component" value="Unassembled WGS sequence"/>
</dbReference>
<name>A0A151Y3W3_9GAMM</name>
<keyword evidence="7" id="KW-1185">Reference proteome</keyword>
<dbReference type="Pfam" id="PF03466">
    <property type="entry name" value="LysR_substrate"/>
    <property type="match status" value="1"/>
</dbReference>
<dbReference type="InterPro" id="IPR036390">
    <property type="entry name" value="WH_DNA-bd_sf"/>
</dbReference>
<dbReference type="GO" id="GO:0003677">
    <property type="term" value="F:DNA binding"/>
    <property type="evidence" value="ECO:0007669"/>
    <property type="project" value="UniProtKB-KW"/>
</dbReference>
<dbReference type="OrthoDB" id="5289754at2"/>
<dbReference type="STRING" id="1806892.AZH43_09320"/>
<dbReference type="FunFam" id="1.10.10.10:FF:000001">
    <property type="entry name" value="LysR family transcriptional regulator"/>
    <property type="match status" value="1"/>
</dbReference>
<evidence type="ECO:0000313" key="7">
    <source>
        <dbReference type="Proteomes" id="UP000076276"/>
    </source>
</evidence>
<dbReference type="InterPro" id="IPR000847">
    <property type="entry name" value="LysR_HTH_N"/>
</dbReference>
<dbReference type="SUPFAM" id="SSF46785">
    <property type="entry name" value="Winged helix' DNA-binding domain"/>
    <property type="match status" value="1"/>
</dbReference>
<dbReference type="InterPro" id="IPR005119">
    <property type="entry name" value="LysR_subst-bd"/>
</dbReference>
<evidence type="ECO:0000256" key="4">
    <source>
        <dbReference type="ARBA" id="ARBA00023163"/>
    </source>
</evidence>
<sequence>MEFRLIRSFLVVAEELNIGRAAKRLFIAQPPLSKQIQQLEEELECLLFERIPKGLRLTPEGETFVIEAKKIKLAIDQAASAVCKSNQGSLGTLEISFSGALPSVVLPKLFNRTKQLYPNIDFQIHRKANSSLVLESVANGDLDTGLVLLPINTLGIAYTVISRHRLIAAVPIHHPFAQQKSISLHELHNEKFITNHAYKGSVIREVFIQNCRNAGFNPRIAKEADDTYSILILVAAGCGITLTLEGLENIQSDEICYIPLEDSHDEIELAIIWREGNQSKLLHNALSTLIPIQTHTP</sequence>
<dbReference type="Pfam" id="PF00126">
    <property type="entry name" value="HTH_1"/>
    <property type="match status" value="1"/>
</dbReference>
<evidence type="ECO:0000313" key="6">
    <source>
        <dbReference type="EMBL" id="KYQ72669.1"/>
    </source>
</evidence>
<dbReference type="PROSITE" id="PS50931">
    <property type="entry name" value="HTH_LYSR"/>
    <property type="match status" value="1"/>
</dbReference>
<dbReference type="RefSeq" id="WP_067667612.1">
    <property type="nucleotide sequence ID" value="NZ_CBCSIK010000001.1"/>
</dbReference>
<feature type="domain" description="HTH lysR-type" evidence="5">
    <location>
        <begin position="1"/>
        <end position="58"/>
    </location>
</feature>
<dbReference type="InterPro" id="IPR036388">
    <property type="entry name" value="WH-like_DNA-bd_sf"/>
</dbReference>